<accession>A0A9C6X998</accession>
<dbReference type="OrthoDB" id="10665170at2759"/>
<reference evidence="3" key="1">
    <citation type="submission" date="2025-08" db="UniProtKB">
        <authorList>
            <consortium name="RefSeq"/>
        </authorList>
    </citation>
    <scope>IDENTIFICATION</scope>
    <source>
        <tissue evidence="3">Whole organism</tissue>
    </source>
</reference>
<keyword evidence="2" id="KW-1185">Reference proteome</keyword>
<protein>
    <submittedName>
        <fullName evidence="3">Uncharacterized protein LOC113205368</fullName>
    </submittedName>
</protein>
<sequence length="277" mass="31116">MDDNQKRAASPASSEPLQKAARPSSPADESSWCMQCWKHPDDKCSGDKHHILPLQDAKLEARKALDDAHRAWEARQQQLATVEEAGEPTVLKLTIPGAEGEDSLYLDGGSMMIRMAVTGALTVEEKEKVIEALKGHSVGFNVGESEESEESEHSVEEMAALGSLDETRIASVIQKLPLCVDGQKLRGNAILYYSDLKKYAVYDKPSSIDKDQVRRKVRVFGWVTNDFSLRTERDYAYEYNPKYHTPSEEPIVVQVEDVEFVDRSQMQAHCSPPEREY</sequence>
<dbReference type="KEGG" id="foc:113205368"/>
<feature type="region of interest" description="Disordered" evidence="1">
    <location>
        <begin position="1"/>
        <end position="32"/>
    </location>
</feature>
<dbReference type="GeneID" id="113205368"/>
<evidence type="ECO:0000256" key="1">
    <source>
        <dbReference type="SAM" id="MobiDB-lite"/>
    </source>
</evidence>
<gene>
    <name evidence="3" type="primary">LOC113205368</name>
</gene>
<evidence type="ECO:0000313" key="2">
    <source>
        <dbReference type="Proteomes" id="UP000504606"/>
    </source>
</evidence>
<dbReference type="AlphaFoldDB" id="A0A9C6X998"/>
<proteinExistence type="predicted"/>
<name>A0A9C6X998_FRAOC</name>
<dbReference type="Proteomes" id="UP000504606">
    <property type="component" value="Unplaced"/>
</dbReference>
<organism evidence="2 3">
    <name type="scientific">Frankliniella occidentalis</name>
    <name type="common">Western flower thrips</name>
    <name type="synonym">Euthrips occidentalis</name>
    <dbReference type="NCBI Taxonomy" id="133901"/>
    <lineage>
        <taxon>Eukaryota</taxon>
        <taxon>Metazoa</taxon>
        <taxon>Ecdysozoa</taxon>
        <taxon>Arthropoda</taxon>
        <taxon>Hexapoda</taxon>
        <taxon>Insecta</taxon>
        <taxon>Pterygota</taxon>
        <taxon>Neoptera</taxon>
        <taxon>Paraneoptera</taxon>
        <taxon>Thysanoptera</taxon>
        <taxon>Terebrantia</taxon>
        <taxon>Thripoidea</taxon>
        <taxon>Thripidae</taxon>
        <taxon>Frankliniella</taxon>
    </lineage>
</organism>
<evidence type="ECO:0000313" key="3">
    <source>
        <dbReference type="RefSeq" id="XP_052131496.1"/>
    </source>
</evidence>
<dbReference type="RefSeq" id="XP_052131496.1">
    <property type="nucleotide sequence ID" value="XM_052275536.1"/>
</dbReference>